<dbReference type="EMBL" id="SIRL01000005">
    <property type="protein sequence ID" value="TBN50406.1"/>
    <property type="molecule type" value="Genomic_DNA"/>
</dbReference>
<dbReference type="RefSeq" id="WP_089387997.1">
    <property type="nucleotide sequence ID" value="NZ_FZNM01000005.1"/>
</dbReference>
<dbReference type="OrthoDB" id="1778949at2"/>
<evidence type="ECO:0000313" key="5">
    <source>
        <dbReference type="Proteomes" id="UP000198409"/>
    </source>
</evidence>
<dbReference type="InterPro" id="IPR018649">
    <property type="entry name" value="SHOCT"/>
</dbReference>
<dbReference type="Proteomes" id="UP000198409">
    <property type="component" value="Unassembled WGS sequence"/>
</dbReference>
<dbReference type="EMBL" id="FZNM01000005">
    <property type="protein sequence ID" value="SNR48536.1"/>
    <property type="molecule type" value="Genomic_DNA"/>
</dbReference>
<evidence type="ECO:0000313" key="6">
    <source>
        <dbReference type="Proteomes" id="UP000292859"/>
    </source>
</evidence>
<evidence type="ECO:0000313" key="4">
    <source>
        <dbReference type="EMBL" id="TBN50406.1"/>
    </source>
</evidence>
<gene>
    <name evidence="4" type="ORF">EYF88_09155</name>
    <name evidence="3" type="ORF">SAMN06265378_105159</name>
</gene>
<evidence type="ECO:0000256" key="1">
    <source>
        <dbReference type="SAM" id="MobiDB-lite"/>
    </source>
</evidence>
<name>A0A238WPQ6_9RHOB</name>
<feature type="region of interest" description="Disordered" evidence="1">
    <location>
        <begin position="89"/>
        <end position="119"/>
    </location>
</feature>
<evidence type="ECO:0000259" key="2">
    <source>
        <dbReference type="Pfam" id="PF09851"/>
    </source>
</evidence>
<protein>
    <submittedName>
        <fullName evidence="4">SHOCT domain-containing protein</fullName>
    </submittedName>
    <submittedName>
        <fullName evidence="3">Short C-terminal domain-containing protein</fullName>
    </submittedName>
</protein>
<reference evidence="3" key="2">
    <citation type="submission" date="2017-06" db="EMBL/GenBank/DDBJ databases">
        <authorList>
            <person name="Kim H.J."/>
            <person name="Triplett B.A."/>
        </authorList>
    </citation>
    <scope>NUCLEOTIDE SEQUENCE [LARGE SCALE GENOMIC DNA]</scope>
    <source>
        <strain evidence="3">DSM 26170</strain>
    </source>
</reference>
<reference evidence="4 6" key="3">
    <citation type="submission" date="2019-02" db="EMBL/GenBank/DDBJ databases">
        <authorList>
            <person name="Zhang G."/>
        </authorList>
    </citation>
    <scope>NUCLEOTIDE SEQUENCE [LARGE SCALE GENOMIC DNA]</scope>
    <source>
        <strain evidence="4 6">CMB17</strain>
    </source>
</reference>
<keyword evidence="6" id="KW-1185">Reference proteome</keyword>
<dbReference type="Proteomes" id="UP000292859">
    <property type="component" value="Unassembled WGS sequence"/>
</dbReference>
<feature type="domain" description="SHOCT" evidence="2">
    <location>
        <begin position="207"/>
        <end position="233"/>
    </location>
</feature>
<accession>A0A238WPQ6</accession>
<evidence type="ECO:0000313" key="3">
    <source>
        <dbReference type="EMBL" id="SNR48536.1"/>
    </source>
</evidence>
<reference evidence="5" key="1">
    <citation type="submission" date="2017-06" db="EMBL/GenBank/DDBJ databases">
        <authorList>
            <person name="Varghese N."/>
            <person name="Submissions S."/>
        </authorList>
    </citation>
    <scope>NUCLEOTIDE SEQUENCE [LARGE SCALE GENOMIC DNA]</scope>
    <source>
        <strain evidence="5">DSM 26170</strain>
    </source>
</reference>
<organism evidence="3 5">
    <name type="scientific">Paracoccus sediminis</name>
    <dbReference type="NCBI Taxonomy" id="1214787"/>
    <lineage>
        <taxon>Bacteria</taxon>
        <taxon>Pseudomonadati</taxon>
        <taxon>Pseudomonadota</taxon>
        <taxon>Alphaproteobacteria</taxon>
        <taxon>Rhodobacterales</taxon>
        <taxon>Paracoccaceae</taxon>
        <taxon>Paracoccus</taxon>
    </lineage>
</organism>
<dbReference type="AlphaFoldDB" id="A0A238WPQ6"/>
<sequence length="236" mass="25205">MQPDNDTPAGLEDIARKHGFTPGAARTMLASLMAGHGRQAQFDHPEFGGMGQWSGGGMLMIGAMFDTALKARVDGLIRDLTGLAQTAAQARRSSDADDGSGASAWPQELGVPSSSGSQNGMDYAVFAETRRLAVRQDGQLTVYDTGDHRIGGASQRQDGGRLVHFASQHGPVSLASLARVDLNDAERRQADPPPRDPQSQDGTIPATIERLHDMLSRGILTQAEFDAKKADMLKRL</sequence>
<dbReference type="Pfam" id="PF09851">
    <property type="entry name" value="SHOCT"/>
    <property type="match status" value="1"/>
</dbReference>
<proteinExistence type="predicted"/>